<dbReference type="EMBL" id="BARU01014962">
    <property type="protein sequence ID" value="GAH38737.1"/>
    <property type="molecule type" value="Genomic_DNA"/>
</dbReference>
<proteinExistence type="predicted"/>
<comment type="caution">
    <text evidence="2">The sequence shown here is derived from an EMBL/GenBank/DDBJ whole genome shotgun (WGS) entry which is preliminary data.</text>
</comment>
<name>X1F1E2_9ZZZZ</name>
<evidence type="ECO:0000256" key="1">
    <source>
        <dbReference type="SAM" id="Phobius"/>
    </source>
</evidence>
<reference evidence="2" key="1">
    <citation type="journal article" date="2014" name="Front. Microbiol.">
        <title>High frequency of phylogenetically diverse reductive dehalogenase-homologous genes in deep subseafloor sedimentary metagenomes.</title>
        <authorList>
            <person name="Kawai M."/>
            <person name="Futagami T."/>
            <person name="Toyoda A."/>
            <person name="Takaki Y."/>
            <person name="Nishi S."/>
            <person name="Hori S."/>
            <person name="Arai W."/>
            <person name="Tsubouchi T."/>
            <person name="Morono Y."/>
            <person name="Uchiyama I."/>
            <person name="Ito T."/>
            <person name="Fujiyama A."/>
            <person name="Inagaki F."/>
            <person name="Takami H."/>
        </authorList>
    </citation>
    <scope>NUCLEOTIDE SEQUENCE</scope>
    <source>
        <strain evidence="2">Expedition CK06-06</strain>
    </source>
</reference>
<accession>X1F1E2</accession>
<protein>
    <submittedName>
        <fullName evidence="2">Uncharacterized protein</fullName>
    </submittedName>
</protein>
<organism evidence="2">
    <name type="scientific">marine sediment metagenome</name>
    <dbReference type="NCBI Taxonomy" id="412755"/>
    <lineage>
        <taxon>unclassified sequences</taxon>
        <taxon>metagenomes</taxon>
        <taxon>ecological metagenomes</taxon>
    </lineage>
</organism>
<dbReference type="AlphaFoldDB" id="X1F1E2"/>
<gene>
    <name evidence="2" type="ORF">S03H2_26065</name>
</gene>
<keyword evidence="1" id="KW-1133">Transmembrane helix</keyword>
<keyword evidence="1" id="KW-0812">Transmembrane</keyword>
<feature type="non-terminal residue" evidence="2">
    <location>
        <position position="1"/>
    </location>
</feature>
<feature type="transmembrane region" description="Helical" evidence="1">
    <location>
        <begin position="15"/>
        <end position="35"/>
    </location>
</feature>
<sequence>SIPLLLNVWCVRINLALHILIKLELLLGYALSAVAKQDLSWILKRSIK</sequence>
<keyword evidence="1" id="KW-0472">Membrane</keyword>
<evidence type="ECO:0000313" key="2">
    <source>
        <dbReference type="EMBL" id="GAH38737.1"/>
    </source>
</evidence>